<organism evidence="1 2">
    <name type="scientific">Oceanisphaera ostreae</name>
    <dbReference type="NCBI Taxonomy" id="914151"/>
    <lineage>
        <taxon>Bacteria</taxon>
        <taxon>Pseudomonadati</taxon>
        <taxon>Pseudomonadota</taxon>
        <taxon>Gammaproteobacteria</taxon>
        <taxon>Aeromonadales</taxon>
        <taxon>Aeromonadaceae</taxon>
        <taxon>Oceanisphaera</taxon>
    </lineage>
</organism>
<gene>
    <name evidence="1" type="ORF">ACFQ1C_12960</name>
</gene>
<dbReference type="Proteomes" id="UP001597048">
    <property type="component" value="Unassembled WGS sequence"/>
</dbReference>
<evidence type="ECO:0000313" key="2">
    <source>
        <dbReference type="Proteomes" id="UP001597048"/>
    </source>
</evidence>
<proteinExistence type="predicted"/>
<dbReference type="RefSeq" id="WP_379559040.1">
    <property type="nucleotide sequence ID" value="NZ_JBHTJS010000049.1"/>
</dbReference>
<accession>A0ABW3KIX5</accession>
<name>A0ABW3KIX5_9GAMM</name>
<reference evidence="2" key="1">
    <citation type="journal article" date="2019" name="Int. J. Syst. Evol. Microbiol.">
        <title>The Global Catalogue of Microorganisms (GCM) 10K type strain sequencing project: providing services to taxonomists for standard genome sequencing and annotation.</title>
        <authorList>
            <consortium name="The Broad Institute Genomics Platform"/>
            <consortium name="The Broad Institute Genome Sequencing Center for Infectious Disease"/>
            <person name="Wu L."/>
            <person name="Ma J."/>
        </authorList>
    </citation>
    <scope>NUCLEOTIDE SEQUENCE [LARGE SCALE GENOMIC DNA]</scope>
    <source>
        <strain evidence="2">CCUG 60525</strain>
    </source>
</reference>
<dbReference type="EMBL" id="JBHTJS010000049">
    <property type="protein sequence ID" value="MFD1009057.1"/>
    <property type="molecule type" value="Genomic_DNA"/>
</dbReference>
<sequence>MKINRLNEAKYRDGNGFIVEVIRTSRRKSADLRVEEGAVSVVVPVVVK</sequence>
<keyword evidence="2" id="KW-1185">Reference proteome</keyword>
<evidence type="ECO:0000313" key="1">
    <source>
        <dbReference type="EMBL" id="MFD1009057.1"/>
    </source>
</evidence>
<comment type="caution">
    <text evidence="1">The sequence shown here is derived from an EMBL/GenBank/DDBJ whole genome shotgun (WGS) entry which is preliminary data.</text>
</comment>
<protein>
    <submittedName>
        <fullName evidence="1">Uncharacterized protein</fullName>
    </submittedName>
</protein>